<reference evidence="2 3" key="1">
    <citation type="submission" date="2019-02" db="EMBL/GenBank/DDBJ databases">
        <title>Deep-cultivation of Planctomycetes and their phenomic and genomic characterization uncovers novel biology.</title>
        <authorList>
            <person name="Wiegand S."/>
            <person name="Jogler M."/>
            <person name="Boedeker C."/>
            <person name="Pinto D."/>
            <person name="Vollmers J."/>
            <person name="Rivas-Marin E."/>
            <person name="Kohn T."/>
            <person name="Peeters S.H."/>
            <person name="Heuer A."/>
            <person name="Rast P."/>
            <person name="Oberbeckmann S."/>
            <person name="Bunk B."/>
            <person name="Jeske O."/>
            <person name="Meyerdierks A."/>
            <person name="Storesund J.E."/>
            <person name="Kallscheuer N."/>
            <person name="Luecker S."/>
            <person name="Lage O.M."/>
            <person name="Pohl T."/>
            <person name="Merkel B.J."/>
            <person name="Hornburger P."/>
            <person name="Mueller R.-W."/>
            <person name="Bruemmer F."/>
            <person name="Labrenz M."/>
            <person name="Spormann A.M."/>
            <person name="Op den Camp H."/>
            <person name="Overmann J."/>
            <person name="Amann R."/>
            <person name="Jetten M.S.M."/>
            <person name="Mascher T."/>
            <person name="Medema M.H."/>
            <person name="Devos D.P."/>
            <person name="Kaster A.-K."/>
            <person name="Ovreas L."/>
            <person name="Rohde M."/>
            <person name="Galperin M.Y."/>
            <person name="Jogler C."/>
        </authorList>
    </citation>
    <scope>NUCLEOTIDE SEQUENCE [LARGE SCALE GENOMIC DNA]</scope>
    <source>
        <strain evidence="2 3">Pan181</strain>
    </source>
</reference>
<dbReference type="AlphaFoldDB" id="A0A518AUY3"/>
<dbReference type="EMBL" id="CP036278">
    <property type="protein sequence ID" value="QDU58537.1"/>
    <property type="molecule type" value="Genomic_DNA"/>
</dbReference>
<organism evidence="2 3">
    <name type="scientific">Aeoliella mucimassa</name>
    <dbReference type="NCBI Taxonomy" id="2527972"/>
    <lineage>
        <taxon>Bacteria</taxon>
        <taxon>Pseudomonadati</taxon>
        <taxon>Planctomycetota</taxon>
        <taxon>Planctomycetia</taxon>
        <taxon>Pirellulales</taxon>
        <taxon>Lacipirellulaceae</taxon>
        <taxon>Aeoliella</taxon>
    </lineage>
</organism>
<proteinExistence type="predicted"/>
<dbReference type="Proteomes" id="UP000315750">
    <property type="component" value="Chromosome"/>
</dbReference>
<evidence type="ECO:0000313" key="3">
    <source>
        <dbReference type="Proteomes" id="UP000315750"/>
    </source>
</evidence>
<protein>
    <submittedName>
        <fullName evidence="2">Uncharacterized protein</fullName>
    </submittedName>
</protein>
<evidence type="ECO:0000313" key="2">
    <source>
        <dbReference type="EMBL" id="QDU58537.1"/>
    </source>
</evidence>
<evidence type="ECO:0000256" key="1">
    <source>
        <dbReference type="SAM" id="MobiDB-lite"/>
    </source>
</evidence>
<feature type="region of interest" description="Disordered" evidence="1">
    <location>
        <begin position="60"/>
        <end position="79"/>
    </location>
</feature>
<name>A0A518AUY3_9BACT</name>
<keyword evidence="3" id="KW-1185">Reference proteome</keyword>
<sequence length="188" mass="20562" precursor="true">MKGEMLVYGKPYMGPEAYGDDPTDPQMDTPYTSIPWSNGDKEAFLATQLGAIAFDTGSESINDTDVKTPGDFRNPGNKNPVADAVVAKNSQRFGRIGTRVGAAGSLASKISNAMDCYRGIYSFEHHIDVYVGFHPLTNEKHIWATLRISAGDQVIEAIPLSARDASTLIFQWSNFGEHGINSMPWKTE</sequence>
<accession>A0A518AUY3</accession>
<gene>
    <name evidence="2" type="ORF">Pan181_47750</name>
</gene>
<dbReference type="KEGG" id="amuc:Pan181_47750"/>